<keyword evidence="3" id="KW-1185">Reference proteome</keyword>
<dbReference type="EMBL" id="QRHA01000001">
    <property type="protein sequence ID" value="RDV29114.1"/>
    <property type="molecule type" value="Genomic_DNA"/>
</dbReference>
<keyword evidence="1" id="KW-0732">Signal</keyword>
<name>A0A3D8MF28_9ALTE</name>
<reference evidence="3" key="1">
    <citation type="submission" date="2018-08" db="EMBL/GenBank/DDBJ databases">
        <authorList>
            <person name="Zhang J."/>
            <person name="Du Z.-J."/>
        </authorList>
    </citation>
    <scope>NUCLEOTIDE SEQUENCE [LARGE SCALE GENOMIC DNA]</scope>
    <source>
        <strain evidence="3">KCTC 52655</strain>
    </source>
</reference>
<evidence type="ECO:0000313" key="3">
    <source>
        <dbReference type="Proteomes" id="UP000256561"/>
    </source>
</evidence>
<sequence length="92" mass="10912">MKWLWMFGVLMVSTHVFANAQEQKFAQYQSTYLQLVTDYPNAFQRINALYSSHLFDQSELGQLFEFLVLAGYYDRWTSLPFPNLELVEIQPH</sequence>
<dbReference type="AlphaFoldDB" id="A0A3D8MF28"/>
<accession>A0A3D8MF28</accession>
<evidence type="ECO:0000256" key="1">
    <source>
        <dbReference type="SAM" id="SignalP"/>
    </source>
</evidence>
<feature type="chain" id="PRO_5017533211" evidence="1">
    <location>
        <begin position="19"/>
        <end position="92"/>
    </location>
</feature>
<organism evidence="2 3">
    <name type="scientific">Alteromonas aestuariivivens</name>
    <dbReference type="NCBI Taxonomy" id="1938339"/>
    <lineage>
        <taxon>Bacteria</taxon>
        <taxon>Pseudomonadati</taxon>
        <taxon>Pseudomonadota</taxon>
        <taxon>Gammaproteobacteria</taxon>
        <taxon>Alteromonadales</taxon>
        <taxon>Alteromonadaceae</taxon>
        <taxon>Alteromonas/Salinimonas group</taxon>
        <taxon>Alteromonas</taxon>
    </lineage>
</organism>
<feature type="signal peptide" evidence="1">
    <location>
        <begin position="1"/>
        <end position="18"/>
    </location>
</feature>
<dbReference type="Proteomes" id="UP000256561">
    <property type="component" value="Unassembled WGS sequence"/>
</dbReference>
<dbReference type="RefSeq" id="WP_115591404.1">
    <property type="nucleotide sequence ID" value="NZ_QRHA01000001.1"/>
</dbReference>
<evidence type="ECO:0000313" key="2">
    <source>
        <dbReference type="EMBL" id="RDV29114.1"/>
    </source>
</evidence>
<comment type="caution">
    <text evidence="2">The sequence shown here is derived from an EMBL/GenBank/DDBJ whole genome shotgun (WGS) entry which is preliminary data.</text>
</comment>
<protein>
    <submittedName>
        <fullName evidence="2">Uncharacterized protein</fullName>
    </submittedName>
</protein>
<proteinExistence type="predicted"/>
<gene>
    <name evidence="2" type="ORF">DXV75_01235</name>
</gene>